<dbReference type="HAMAP" id="MF_00697">
    <property type="entry name" value="UPF0276"/>
    <property type="match status" value="1"/>
</dbReference>
<dbReference type="STRING" id="319224.Sputcn32_2307"/>
<dbReference type="InterPro" id="IPR036237">
    <property type="entry name" value="Xyl_isomerase-like_sf"/>
</dbReference>
<dbReference type="Gene3D" id="3.20.20.150">
    <property type="entry name" value="Divalent-metal-dependent TIM barrel enzymes"/>
    <property type="match status" value="1"/>
</dbReference>
<dbReference type="KEGG" id="spc:Sputcn32_2307"/>
<sequence>MILVILLHEICLLWQRGFMRNPYLEQVGLGLRREMLTEFCHQVPSTIQFFEVAPENWMTLGGKYGKQFRQLTEQHTFYCHGLSLSIGSPAPLDIEFVRRVKAFMDLHKIQVYSEHLSYCSGQGHLYDLMPIPFTDTAVKYVAARVKQVEDILERPLILENVSFYAAPAAQMTELQFLNAVLEEADCKLLLDINNIYVNSINHRYDANVFLNAMPTERIAYLHIAGHYKQAEDLIIDTHGADINDPVWALLQVCYAKHGVLPTLLERDFNLPPTSELLREIEQIHQHQAIAFNSAVAKRSA</sequence>
<dbReference type="PANTHER" id="PTHR42194:SF1">
    <property type="entry name" value="UPF0276 PROTEIN HI_1600"/>
    <property type="match status" value="1"/>
</dbReference>
<comment type="similarity">
    <text evidence="1">Belongs to the UPF0276 family.</text>
</comment>
<dbReference type="EMBL" id="CP000681">
    <property type="protein sequence ID" value="ABP76028.1"/>
    <property type="molecule type" value="Genomic_DNA"/>
</dbReference>
<dbReference type="PANTHER" id="PTHR42194">
    <property type="entry name" value="UPF0276 PROTEIN HI_1600"/>
    <property type="match status" value="1"/>
</dbReference>
<gene>
    <name evidence="2" type="ordered locus">Sputcn32_2307</name>
</gene>
<name>A4Y7U5_SHEPC</name>
<reference evidence="2" key="1">
    <citation type="submission" date="2007-04" db="EMBL/GenBank/DDBJ databases">
        <title>Complete sequence of Shewanella putrefaciens CN-32.</title>
        <authorList>
            <consortium name="US DOE Joint Genome Institute"/>
            <person name="Copeland A."/>
            <person name="Lucas S."/>
            <person name="Lapidus A."/>
            <person name="Barry K."/>
            <person name="Detter J.C."/>
            <person name="Glavina del Rio T."/>
            <person name="Hammon N."/>
            <person name="Israni S."/>
            <person name="Dalin E."/>
            <person name="Tice H."/>
            <person name="Pitluck S."/>
            <person name="Chain P."/>
            <person name="Malfatti S."/>
            <person name="Shin M."/>
            <person name="Vergez L."/>
            <person name="Schmutz J."/>
            <person name="Larimer F."/>
            <person name="Land M."/>
            <person name="Hauser L."/>
            <person name="Kyrpides N."/>
            <person name="Mikhailova N."/>
            <person name="Romine M.F."/>
            <person name="Fredrickson J."/>
            <person name="Tiedje J."/>
            <person name="Richardson P."/>
        </authorList>
    </citation>
    <scope>NUCLEOTIDE SEQUENCE [LARGE SCALE GENOMIC DNA]</scope>
    <source>
        <strain evidence="2">CN-32</strain>
    </source>
</reference>
<evidence type="ECO:0000256" key="1">
    <source>
        <dbReference type="HAMAP-Rule" id="MF_00697"/>
    </source>
</evidence>
<dbReference type="HOGENOM" id="CLU_064263_0_0_6"/>
<dbReference type="eggNOG" id="COG3220">
    <property type="taxonomic scope" value="Bacteria"/>
</dbReference>
<evidence type="ECO:0000313" key="2">
    <source>
        <dbReference type="EMBL" id="ABP76028.1"/>
    </source>
</evidence>
<proteinExistence type="inferred from homology"/>
<protein>
    <recommendedName>
        <fullName evidence="1">UPF0276 protein Sputcn32_2307</fullName>
    </recommendedName>
</protein>
<organism evidence="2">
    <name type="scientific">Shewanella putrefaciens (strain CN-32 / ATCC BAA-453)</name>
    <dbReference type="NCBI Taxonomy" id="319224"/>
    <lineage>
        <taxon>Bacteria</taxon>
        <taxon>Pseudomonadati</taxon>
        <taxon>Pseudomonadota</taxon>
        <taxon>Gammaproteobacteria</taxon>
        <taxon>Alteromonadales</taxon>
        <taxon>Shewanellaceae</taxon>
        <taxon>Shewanella</taxon>
    </lineage>
</organism>
<dbReference type="SUPFAM" id="SSF51658">
    <property type="entry name" value="Xylose isomerase-like"/>
    <property type="match status" value="1"/>
</dbReference>
<dbReference type="InterPro" id="IPR007801">
    <property type="entry name" value="MbnB/TglH/ChrH"/>
</dbReference>
<accession>A4Y7U5</accession>
<dbReference type="AlphaFoldDB" id="A4Y7U5"/>
<dbReference type="Pfam" id="PF05114">
    <property type="entry name" value="MbnB_TglH_ChrH"/>
    <property type="match status" value="1"/>
</dbReference>
<dbReference type="NCBIfam" id="NF003818">
    <property type="entry name" value="PRK05409.1"/>
    <property type="match status" value="1"/>
</dbReference>